<evidence type="ECO:0000256" key="1">
    <source>
        <dbReference type="ARBA" id="ARBA00004651"/>
    </source>
</evidence>
<keyword evidence="4 10" id="KW-0812">Transmembrane</keyword>
<keyword evidence="6 10" id="KW-0472">Membrane</keyword>
<sequence>MRSSILRVLKNIKRHFIFPILWLNETAVISDEKAELFRSKVTDKIKLLNIIQIVLITLGSVMFLDSSLPFSHAKERVPNK</sequence>
<evidence type="ECO:0000256" key="7">
    <source>
        <dbReference type="ARBA" id="ARBA00023157"/>
    </source>
</evidence>
<organism evidence="11 12">
    <name type="scientific">Crotalus adamanteus</name>
    <name type="common">Eastern diamondback rattlesnake</name>
    <dbReference type="NCBI Taxonomy" id="8729"/>
    <lineage>
        <taxon>Eukaryota</taxon>
        <taxon>Metazoa</taxon>
        <taxon>Chordata</taxon>
        <taxon>Craniata</taxon>
        <taxon>Vertebrata</taxon>
        <taxon>Euteleostomi</taxon>
        <taxon>Lepidosauria</taxon>
        <taxon>Squamata</taxon>
        <taxon>Bifurcata</taxon>
        <taxon>Unidentata</taxon>
        <taxon>Episquamata</taxon>
        <taxon>Toxicofera</taxon>
        <taxon>Serpentes</taxon>
        <taxon>Colubroidea</taxon>
        <taxon>Viperidae</taxon>
        <taxon>Crotalinae</taxon>
        <taxon>Crotalus</taxon>
    </lineage>
</organism>
<evidence type="ECO:0000313" key="12">
    <source>
        <dbReference type="Proteomes" id="UP001474421"/>
    </source>
</evidence>
<dbReference type="EMBL" id="JAOTOJ010000006">
    <property type="protein sequence ID" value="KAK9399399.1"/>
    <property type="molecule type" value="Genomic_DNA"/>
</dbReference>
<dbReference type="Proteomes" id="UP001474421">
    <property type="component" value="Unassembled WGS sequence"/>
</dbReference>
<keyword evidence="8" id="KW-0675">Receptor</keyword>
<evidence type="ECO:0000256" key="3">
    <source>
        <dbReference type="ARBA" id="ARBA00022475"/>
    </source>
</evidence>
<gene>
    <name evidence="11" type="ORF">NXF25_012418</name>
</gene>
<evidence type="ECO:0000256" key="9">
    <source>
        <dbReference type="ARBA" id="ARBA00023180"/>
    </source>
</evidence>
<keyword evidence="9" id="KW-0325">Glycoprotein</keyword>
<dbReference type="PRINTS" id="PR01610">
    <property type="entry name" value="CD36ANTIGEN"/>
</dbReference>
<keyword evidence="7" id="KW-1015">Disulfide bond</keyword>
<evidence type="ECO:0000256" key="5">
    <source>
        <dbReference type="ARBA" id="ARBA00022989"/>
    </source>
</evidence>
<dbReference type="GO" id="GO:0005886">
    <property type="term" value="C:plasma membrane"/>
    <property type="evidence" value="ECO:0007669"/>
    <property type="project" value="UniProtKB-SubCell"/>
</dbReference>
<dbReference type="InterPro" id="IPR002159">
    <property type="entry name" value="CD36_fam"/>
</dbReference>
<dbReference type="Pfam" id="PF01130">
    <property type="entry name" value="CD36"/>
    <property type="match status" value="1"/>
</dbReference>
<comment type="similarity">
    <text evidence="2">Belongs to the CD36 family.</text>
</comment>
<proteinExistence type="inferred from homology"/>
<evidence type="ECO:0000256" key="6">
    <source>
        <dbReference type="ARBA" id="ARBA00023136"/>
    </source>
</evidence>
<name>A0AAW1BBG1_CROAD</name>
<keyword evidence="5 10" id="KW-1133">Transmembrane helix</keyword>
<comment type="subcellular location">
    <subcellularLocation>
        <location evidence="1">Cell membrane</location>
        <topology evidence="1">Multi-pass membrane protein</topology>
    </subcellularLocation>
</comment>
<evidence type="ECO:0000256" key="10">
    <source>
        <dbReference type="SAM" id="Phobius"/>
    </source>
</evidence>
<evidence type="ECO:0000313" key="11">
    <source>
        <dbReference type="EMBL" id="KAK9399399.1"/>
    </source>
</evidence>
<evidence type="ECO:0000256" key="2">
    <source>
        <dbReference type="ARBA" id="ARBA00010532"/>
    </source>
</evidence>
<feature type="transmembrane region" description="Helical" evidence="10">
    <location>
        <begin position="47"/>
        <end position="64"/>
    </location>
</feature>
<reference evidence="11 12" key="1">
    <citation type="journal article" date="2024" name="Proc. Natl. Acad. Sci. U.S.A.">
        <title>The genetic regulatory architecture and epigenomic basis for age-related changes in rattlesnake venom.</title>
        <authorList>
            <person name="Hogan M.P."/>
            <person name="Holding M.L."/>
            <person name="Nystrom G.S."/>
            <person name="Colston T.J."/>
            <person name="Bartlett D.A."/>
            <person name="Mason A.J."/>
            <person name="Ellsworth S.A."/>
            <person name="Rautsaw R.M."/>
            <person name="Lawrence K.C."/>
            <person name="Strickland J.L."/>
            <person name="He B."/>
            <person name="Fraser P."/>
            <person name="Margres M.J."/>
            <person name="Gilbert D.M."/>
            <person name="Gibbs H.L."/>
            <person name="Parkinson C.L."/>
            <person name="Rokyta D.R."/>
        </authorList>
    </citation>
    <scope>NUCLEOTIDE SEQUENCE [LARGE SCALE GENOMIC DNA]</scope>
    <source>
        <strain evidence="11">DRR0105</strain>
    </source>
</reference>
<keyword evidence="3" id="KW-1003">Cell membrane</keyword>
<evidence type="ECO:0000256" key="8">
    <source>
        <dbReference type="ARBA" id="ARBA00023170"/>
    </source>
</evidence>
<dbReference type="InterPro" id="IPR005428">
    <property type="entry name" value="CD36/SCARB1/SNMP1"/>
</dbReference>
<comment type="caution">
    <text evidence="11">The sequence shown here is derived from an EMBL/GenBank/DDBJ whole genome shotgun (WGS) entry which is preliminary data.</text>
</comment>
<accession>A0AAW1BBG1</accession>
<evidence type="ECO:0000256" key="4">
    <source>
        <dbReference type="ARBA" id="ARBA00022692"/>
    </source>
</evidence>
<protein>
    <submittedName>
        <fullName evidence="11">Platelet glycoprotein 4-like</fullName>
    </submittedName>
</protein>
<dbReference type="AlphaFoldDB" id="A0AAW1BBG1"/>
<keyword evidence="12" id="KW-1185">Reference proteome</keyword>